<accession>A0A6A5UV19</accession>
<keyword evidence="1" id="KW-1133">Transmembrane helix</keyword>
<evidence type="ECO:0000313" key="2">
    <source>
        <dbReference type="EMBL" id="KAF1966746.1"/>
    </source>
</evidence>
<dbReference type="EMBL" id="ML976742">
    <property type="protein sequence ID" value="KAF1966746.1"/>
    <property type="molecule type" value="Genomic_DNA"/>
</dbReference>
<feature type="transmembrane region" description="Helical" evidence="1">
    <location>
        <begin position="12"/>
        <end position="34"/>
    </location>
</feature>
<keyword evidence="1" id="KW-0472">Membrane</keyword>
<dbReference type="AlphaFoldDB" id="A0A6A5UV19"/>
<dbReference type="Proteomes" id="UP000800036">
    <property type="component" value="Unassembled WGS sequence"/>
</dbReference>
<evidence type="ECO:0000256" key="1">
    <source>
        <dbReference type="SAM" id="Phobius"/>
    </source>
</evidence>
<feature type="transmembrane region" description="Helical" evidence="1">
    <location>
        <begin position="121"/>
        <end position="146"/>
    </location>
</feature>
<gene>
    <name evidence="2" type="ORF">BU23DRAFT_661751</name>
</gene>
<reference evidence="2" key="1">
    <citation type="journal article" date="2020" name="Stud. Mycol.">
        <title>101 Dothideomycetes genomes: a test case for predicting lifestyles and emergence of pathogens.</title>
        <authorList>
            <person name="Haridas S."/>
            <person name="Albert R."/>
            <person name="Binder M."/>
            <person name="Bloem J."/>
            <person name="Labutti K."/>
            <person name="Salamov A."/>
            <person name="Andreopoulos B."/>
            <person name="Baker S."/>
            <person name="Barry K."/>
            <person name="Bills G."/>
            <person name="Bluhm B."/>
            <person name="Cannon C."/>
            <person name="Castanera R."/>
            <person name="Culley D."/>
            <person name="Daum C."/>
            <person name="Ezra D."/>
            <person name="Gonzalez J."/>
            <person name="Henrissat B."/>
            <person name="Kuo A."/>
            <person name="Liang C."/>
            <person name="Lipzen A."/>
            <person name="Lutzoni F."/>
            <person name="Magnuson J."/>
            <person name="Mondo S."/>
            <person name="Nolan M."/>
            <person name="Ohm R."/>
            <person name="Pangilinan J."/>
            <person name="Park H.-J."/>
            <person name="Ramirez L."/>
            <person name="Alfaro M."/>
            <person name="Sun H."/>
            <person name="Tritt A."/>
            <person name="Yoshinaga Y."/>
            <person name="Zwiers L.-H."/>
            <person name="Turgeon B."/>
            <person name="Goodwin S."/>
            <person name="Spatafora J."/>
            <person name="Crous P."/>
            <person name="Grigoriev I."/>
        </authorList>
    </citation>
    <scope>NUCLEOTIDE SEQUENCE</scope>
    <source>
        <strain evidence="2">CBS 107.79</strain>
    </source>
</reference>
<organism evidence="2 3">
    <name type="scientific">Bimuria novae-zelandiae CBS 107.79</name>
    <dbReference type="NCBI Taxonomy" id="1447943"/>
    <lineage>
        <taxon>Eukaryota</taxon>
        <taxon>Fungi</taxon>
        <taxon>Dikarya</taxon>
        <taxon>Ascomycota</taxon>
        <taxon>Pezizomycotina</taxon>
        <taxon>Dothideomycetes</taxon>
        <taxon>Pleosporomycetidae</taxon>
        <taxon>Pleosporales</taxon>
        <taxon>Massarineae</taxon>
        <taxon>Didymosphaeriaceae</taxon>
        <taxon>Bimuria</taxon>
    </lineage>
</organism>
<keyword evidence="3" id="KW-1185">Reference proteome</keyword>
<protein>
    <submittedName>
        <fullName evidence="2">Uncharacterized protein</fullName>
    </submittedName>
</protein>
<name>A0A6A5UV19_9PLEO</name>
<proteinExistence type="predicted"/>
<evidence type="ECO:0000313" key="3">
    <source>
        <dbReference type="Proteomes" id="UP000800036"/>
    </source>
</evidence>
<sequence>MSSALPFLSRALPASIFIFISLLCLFLMDILSMIREFPSPTATGFYEWPGGKVAILERFHSALFRPLDVVFRDVTVGFAPSSYGADDVSRWQMMNFLLDPGVFYAIWGFESLRGSVNGGPVYYPGVFYFFAQLGGGGVLIPLYYFAHMVWTPPQSWQQASQSS</sequence>
<keyword evidence="1" id="KW-0812">Transmembrane</keyword>
<dbReference type="OrthoDB" id="2431938at2759"/>